<dbReference type="EMBL" id="JAWDGP010007236">
    <property type="protein sequence ID" value="KAK3727673.1"/>
    <property type="molecule type" value="Genomic_DNA"/>
</dbReference>
<accession>A0AAE0XZR4</accession>
<evidence type="ECO:0000313" key="2">
    <source>
        <dbReference type="EMBL" id="KAK3727673.1"/>
    </source>
</evidence>
<sequence length="249" mass="27446">MISRTNRLPFFPSYHPLPSQSKDIDAVESQRLERIQAARRIKRVKSTQSRRSYSADSRHEDGGGGSSCLPTCLRGQRRSDKDRLYRRVPHVSRQESSCSDFPSPDSNPPSYDGACRGRPRCNSGIEENAALLVDVTSSSHRSPFIRRPIDAAACLVPPRSQPYKSCATSMNNFHGAVKGGLLSWDVLIINDVAPSYCLPTGGLLGSWSAGKKMEGGRRRRVGRDEGGITTDRNSSHAMDLSNIHHNIAQ</sequence>
<feature type="region of interest" description="Disordered" evidence="1">
    <location>
        <begin position="1"/>
        <end position="22"/>
    </location>
</feature>
<evidence type="ECO:0000256" key="1">
    <source>
        <dbReference type="SAM" id="MobiDB-lite"/>
    </source>
</evidence>
<feature type="compositionally biased region" description="Low complexity" evidence="1">
    <location>
        <begin position="96"/>
        <end position="112"/>
    </location>
</feature>
<protein>
    <submittedName>
        <fullName evidence="2">Uncharacterized protein</fullName>
    </submittedName>
</protein>
<dbReference type="AlphaFoldDB" id="A0AAE0XZR4"/>
<feature type="region of interest" description="Disordered" evidence="1">
    <location>
        <begin position="214"/>
        <end position="234"/>
    </location>
</feature>
<organism evidence="2 3">
    <name type="scientific">Elysia crispata</name>
    <name type="common">lettuce slug</name>
    <dbReference type="NCBI Taxonomy" id="231223"/>
    <lineage>
        <taxon>Eukaryota</taxon>
        <taxon>Metazoa</taxon>
        <taxon>Spiralia</taxon>
        <taxon>Lophotrochozoa</taxon>
        <taxon>Mollusca</taxon>
        <taxon>Gastropoda</taxon>
        <taxon>Heterobranchia</taxon>
        <taxon>Euthyneura</taxon>
        <taxon>Panpulmonata</taxon>
        <taxon>Sacoglossa</taxon>
        <taxon>Placobranchoidea</taxon>
        <taxon>Plakobranchidae</taxon>
        <taxon>Elysia</taxon>
    </lineage>
</organism>
<comment type="caution">
    <text evidence="2">The sequence shown here is derived from an EMBL/GenBank/DDBJ whole genome shotgun (WGS) entry which is preliminary data.</text>
</comment>
<gene>
    <name evidence="2" type="ORF">RRG08_032632</name>
</gene>
<name>A0AAE0XZR4_9GAST</name>
<reference evidence="2" key="1">
    <citation type="journal article" date="2023" name="G3 (Bethesda)">
        <title>A reference genome for the long-term kleptoplast-retaining sea slug Elysia crispata morphotype clarki.</title>
        <authorList>
            <person name="Eastman K.E."/>
            <person name="Pendleton A.L."/>
            <person name="Shaikh M.A."/>
            <person name="Suttiyut T."/>
            <person name="Ogas R."/>
            <person name="Tomko P."/>
            <person name="Gavelis G."/>
            <person name="Widhalm J.R."/>
            <person name="Wisecaver J.H."/>
        </authorList>
    </citation>
    <scope>NUCLEOTIDE SEQUENCE</scope>
    <source>
        <strain evidence="2">ECLA1</strain>
    </source>
</reference>
<keyword evidence="3" id="KW-1185">Reference proteome</keyword>
<proteinExistence type="predicted"/>
<feature type="region of interest" description="Disordered" evidence="1">
    <location>
        <begin position="38"/>
        <end position="112"/>
    </location>
</feature>
<feature type="compositionally biased region" description="Basic and acidic residues" evidence="1">
    <location>
        <begin position="214"/>
        <end position="226"/>
    </location>
</feature>
<feature type="compositionally biased region" description="Polar residues" evidence="1">
    <location>
        <begin position="46"/>
        <end position="55"/>
    </location>
</feature>
<evidence type="ECO:0000313" key="3">
    <source>
        <dbReference type="Proteomes" id="UP001283361"/>
    </source>
</evidence>
<dbReference type="Proteomes" id="UP001283361">
    <property type="component" value="Unassembled WGS sequence"/>
</dbReference>